<feature type="domain" description="Tyrosine-protein phosphatase" evidence="4">
    <location>
        <begin position="555"/>
        <end position="865"/>
    </location>
</feature>
<dbReference type="GeneID" id="27342831"/>
<dbReference type="OrthoDB" id="6058203at2759"/>
<evidence type="ECO:0000259" key="4">
    <source>
        <dbReference type="PROSITE" id="PS50055"/>
    </source>
</evidence>
<evidence type="ECO:0000313" key="7">
    <source>
        <dbReference type="EMBL" id="KIW32063.1"/>
    </source>
</evidence>
<dbReference type="CDD" id="cd18533">
    <property type="entry name" value="PTP_fungal"/>
    <property type="match status" value="1"/>
</dbReference>
<evidence type="ECO:0000259" key="5">
    <source>
        <dbReference type="PROSITE" id="PS50056"/>
    </source>
</evidence>
<dbReference type="InterPro" id="IPR029021">
    <property type="entry name" value="Prot-tyrosine_phosphatase-like"/>
</dbReference>
<sequence>MTIHHIKSTSPGASGQLANVTMSATATASLKSSSHSHSHSQSHSHSKSHSHSHSHSRSSRPSTTPRTQPAVASVGQSMPPHLSPNTARSAQPPKDVKSPSPSYFGFVVGSDDTIPPDSNPGAHARQNWTYPNSAAPNNAPTPRHIPLEANPEFEAFRRQSEHNHRFALNTAFRPSQSRNNSTSTASRVDSPASPHTKRPSIDRNPKSSNGGSTLQQQGSQMEDISFFDIPRRQSPGPINSQHTVADHQHARLSLPDNSIRTPPLKAAITSHRSDTLPSSGEKDAPPIVSPTQIAELVKTRPDDVLVLDLRVYQQYATARIRGALNLCIPTTLLKRPAYNVQRLAETFSSARDQETFARWPKCAYIIVYDANSALPKEAVTPLNVLKKFTSEGWTGTGLVVKGGFLKFQKLVPELVDSGPVQSGNGASSQPLSISAPGKDALPVAGGCAMPSEKSAANPFFGNIRQNMDLLDGVGQMPIKKPTDMSSDTERHMPAWLKRAASKSDEGKLVSDRFLNIEKSEQKRMQEALTAKVSYGTPRTEQPQRIQVAGIEKGSKNRYNNIFPFDHTRVRLQNVPSGSCDYVNASHVKAEFSNRRYIATQAPIPATFNDFWRVVWEQDVRVIVMLTAEAEGGQVKSHVYWKAGEYGPLKLKQLSERQVSLETKKFANKLAPTARPSMAPRRSTTANIPGERGRDEVKSPTAKIPTAMVRHFSLSHSAFPFQPMREITQIHYADWPDFGAPASPLELLGLVEQVNKYVRGSGTPSNVMGPDDAAPEGQRPILVHCSAGCGRTGTFCTIDSVIDMLKRQRLSHEAGEDKMDVDNGDWVNRDDVDLVAKTVDDFRHQRLSMVQNLRQFVLCYESILQWLVVQDSEHQKRPGLPDPRRSYHG</sequence>
<feature type="compositionally biased region" description="Low complexity" evidence="3">
    <location>
        <begin position="131"/>
        <end position="140"/>
    </location>
</feature>
<proteinExistence type="inferred from homology"/>
<feature type="domain" description="Rhodanese" evidence="6">
    <location>
        <begin position="300"/>
        <end position="416"/>
    </location>
</feature>
<evidence type="ECO:0000256" key="1">
    <source>
        <dbReference type="ARBA" id="ARBA00009649"/>
    </source>
</evidence>
<accession>A0A0D2CLK9</accession>
<evidence type="ECO:0000256" key="3">
    <source>
        <dbReference type="SAM" id="MobiDB-lite"/>
    </source>
</evidence>
<evidence type="ECO:0000256" key="2">
    <source>
        <dbReference type="ARBA" id="ARBA00013064"/>
    </source>
</evidence>
<dbReference type="HOGENOM" id="CLU_001645_11_0_1"/>
<gene>
    <name evidence="7" type="ORF">PV07_03637</name>
</gene>
<feature type="region of interest" description="Disordered" evidence="3">
    <location>
        <begin position="669"/>
        <end position="698"/>
    </location>
</feature>
<dbReference type="PROSITE" id="PS50055">
    <property type="entry name" value="TYR_PHOSPHATASE_PTP"/>
    <property type="match status" value="1"/>
</dbReference>
<feature type="domain" description="Tyrosine specific protein phosphatases" evidence="5">
    <location>
        <begin position="744"/>
        <end position="856"/>
    </location>
</feature>
<dbReference type="Proteomes" id="UP000054466">
    <property type="component" value="Unassembled WGS sequence"/>
</dbReference>
<dbReference type="InterPro" id="IPR016130">
    <property type="entry name" value="Tyr_Pase_AS"/>
</dbReference>
<name>A0A0D2CLK9_9EURO</name>
<dbReference type="InterPro" id="IPR001763">
    <property type="entry name" value="Rhodanese-like_dom"/>
</dbReference>
<organism evidence="7 8">
    <name type="scientific">Cladophialophora immunda</name>
    <dbReference type="NCBI Taxonomy" id="569365"/>
    <lineage>
        <taxon>Eukaryota</taxon>
        <taxon>Fungi</taxon>
        <taxon>Dikarya</taxon>
        <taxon>Ascomycota</taxon>
        <taxon>Pezizomycotina</taxon>
        <taxon>Eurotiomycetes</taxon>
        <taxon>Chaetothyriomycetidae</taxon>
        <taxon>Chaetothyriales</taxon>
        <taxon>Herpotrichiellaceae</taxon>
        <taxon>Cladophialophora</taxon>
    </lineage>
</organism>
<dbReference type="InterPro" id="IPR050348">
    <property type="entry name" value="Protein-Tyr_Phosphatase"/>
</dbReference>
<feature type="compositionally biased region" description="Basic residues" evidence="3">
    <location>
        <begin position="34"/>
        <end position="58"/>
    </location>
</feature>
<reference evidence="7 8" key="1">
    <citation type="submission" date="2015-01" db="EMBL/GenBank/DDBJ databases">
        <title>The Genome Sequence of Cladophialophora immunda CBS83496.</title>
        <authorList>
            <consortium name="The Broad Institute Genomics Platform"/>
            <person name="Cuomo C."/>
            <person name="de Hoog S."/>
            <person name="Gorbushina A."/>
            <person name="Stielow B."/>
            <person name="Teixiera M."/>
            <person name="Abouelleil A."/>
            <person name="Chapman S.B."/>
            <person name="Priest M."/>
            <person name="Young S.K."/>
            <person name="Wortman J."/>
            <person name="Nusbaum C."/>
            <person name="Birren B."/>
        </authorList>
    </citation>
    <scope>NUCLEOTIDE SEQUENCE [LARGE SCALE GENOMIC DNA]</scope>
    <source>
        <strain evidence="7 8">CBS 83496</strain>
    </source>
</reference>
<dbReference type="Gene3D" id="3.40.250.10">
    <property type="entry name" value="Rhodanese-like domain"/>
    <property type="match status" value="1"/>
</dbReference>
<dbReference type="GO" id="GO:0004725">
    <property type="term" value="F:protein tyrosine phosphatase activity"/>
    <property type="evidence" value="ECO:0007669"/>
    <property type="project" value="UniProtKB-EC"/>
</dbReference>
<dbReference type="Pfam" id="PF00102">
    <property type="entry name" value="Y_phosphatase"/>
    <property type="match status" value="2"/>
</dbReference>
<dbReference type="InterPro" id="IPR036873">
    <property type="entry name" value="Rhodanese-like_dom_sf"/>
</dbReference>
<evidence type="ECO:0000259" key="6">
    <source>
        <dbReference type="PROSITE" id="PS50206"/>
    </source>
</evidence>
<dbReference type="CDD" id="cd01446">
    <property type="entry name" value="DSP_MapKP"/>
    <property type="match status" value="1"/>
</dbReference>
<feature type="compositionally biased region" description="Polar residues" evidence="3">
    <location>
        <begin position="172"/>
        <end position="187"/>
    </location>
</feature>
<dbReference type="AlphaFoldDB" id="A0A0D2CLK9"/>
<dbReference type="InterPro" id="IPR000242">
    <property type="entry name" value="PTP_cat"/>
</dbReference>
<dbReference type="STRING" id="569365.A0A0D2CLK9"/>
<dbReference type="SUPFAM" id="SSF52799">
    <property type="entry name" value="(Phosphotyrosine protein) phosphatases II"/>
    <property type="match status" value="1"/>
</dbReference>
<dbReference type="VEuPathDB" id="FungiDB:PV07_03637"/>
<keyword evidence="8" id="KW-1185">Reference proteome</keyword>
<evidence type="ECO:0000313" key="8">
    <source>
        <dbReference type="Proteomes" id="UP000054466"/>
    </source>
</evidence>
<dbReference type="PROSITE" id="PS50206">
    <property type="entry name" value="RHODANESE_3"/>
    <property type="match status" value="1"/>
</dbReference>
<feature type="region of interest" description="Disordered" evidence="3">
    <location>
        <begin position="168"/>
        <end position="262"/>
    </location>
</feature>
<dbReference type="PANTHER" id="PTHR19134:SF561">
    <property type="entry name" value="PROTEIN TYROSINE PHOSPHATASE 36E, ISOFORM A"/>
    <property type="match status" value="1"/>
</dbReference>
<dbReference type="InterPro" id="IPR000387">
    <property type="entry name" value="Tyr_Pase_dom"/>
</dbReference>
<feature type="region of interest" description="Disordered" evidence="3">
    <location>
        <begin position="26"/>
        <end position="146"/>
    </location>
</feature>
<dbReference type="PROSITE" id="PS00383">
    <property type="entry name" value="TYR_PHOSPHATASE_1"/>
    <property type="match status" value="1"/>
</dbReference>
<dbReference type="PROSITE" id="PS50056">
    <property type="entry name" value="TYR_PHOSPHATASE_2"/>
    <property type="match status" value="1"/>
</dbReference>
<dbReference type="Gene3D" id="3.90.190.10">
    <property type="entry name" value="Protein tyrosine phosphatase superfamily"/>
    <property type="match status" value="1"/>
</dbReference>
<dbReference type="InterPro" id="IPR003595">
    <property type="entry name" value="Tyr_Pase_cat"/>
</dbReference>
<dbReference type="SMART" id="SM00194">
    <property type="entry name" value="PTPc"/>
    <property type="match status" value="1"/>
</dbReference>
<dbReference type="Pfam" id="PF00581">
    <property type="entry name" value="Rhodanese"/>
    <property type="match status" value="1"/>
</dbReference>
<dbReference type="RefSeq" id="XP_016252279.1">
    <property type="nucleotide sequence ID" value="XM_016390377.1"/>
</dbReference>
<protein>
    <recommendedName>
        <fullName evidence="2">protein-tyrosine-phosphatase</fullName>
        <ecNumber evidence="2">3.1.3.48</ecNumber>
    </recommendedName>
</protein>
<comment type="similarity">
    <text evidence="1">Belongs to the protein-tyrosine phosphatase family. Non-receptor class subfamily.</text>
</comment>
<dbReference type="PRINTS" id="PR00700">
    <property type="entry name" value="PRTYPHPHTASE"/>
</dbReference>
<feature type="compositionally biased region" description="Polar residues" evidence="3">
    <location>
        <begin position="206"/>
        <end position="222"/>
    </location>
</feature>
<dbReference type="PANTHER" id="PTHR19134">
    <property type="entry name" value="RECEPTOR-TYPE TYROSINE-PROTEIN PHOSPHATASE"/>
    <property type="match status" value="1"/>
</dbReference>
<dbReference type="SMART" id="SM00404">
    <property type="entry name" value="PTPc_motif"/>
    <property type="match status" value="1"/>
</dbReference>
<dbReference type="EC" id="3.1.3.48" evidence="2"/>
<dbReference type="SUPFAM" id="SSF52821">
    <property type="entry name" value="Rhodanese/Cell cycle control phosphatase"/>
    <property type="match status" value="1"/>
</dbReference>
<dbReference type="EMBL" id="KN847041">
    <property type="protein sequence ID" value="KIW32063.1"/>
    <property type="molecule type" value="Genomic_DNA"/>
</dbReference>